<evidence type="ECO:0000256" key="1">
    <source>
        <dbReference type="SAM" id="Coils"/>
    </source>
</evidence>
<organism evidence="2 3">
    <name type="scientific">Paraburkholderia saeva</name>
    <dbReference type="NCBI Taxonomy" id="2777537"/>
    <lineage>
        <taxon>Bacteria</taxon>
        <taxon>Pseudomonadati</taxon>
        <taxon>Pseudomonadota</taxon>
        <taxon>Betaproteobacteria</taxon>
        <taxon>Burkholderiales</taxon>
        <taxon>Burkholderiaceae</taxon>
        <taxon>Paraburkholderia</taxon>
    </lineage>
</organism>
<sequence length="95" mass="11272">MTRCVPCWRAEQLAKAWDQSPEKARLVERIRELEREREALRAQLANVTALLPDDRTLRRLIQCAHPDRHQNSEASKLAMQWLNQVRRLTDRRVTT</sequence>
<accession>A0A9N8RXZ2</accession>
<dbReference type="Proteomes" id="UP000789704">
    <property type="component" value="Unassembled WGS sequence"/>
</dbReference>
<proteinExistence type="predicted"/>
<feature type="coiled-coil region" evidence="1">
    <location>
        <begin position="23"/>
        <end position="50"/>
    </location>
</feature>
<keyword evidence="3" id="KW-1185">Reference proteome</keyword>
<dbReference type="EMBL" id="CAJQZC010000005">
    <property type="protein sequence ID" value="CAG4900975.1"/>
    <property type="molecule type" value="Genomic_DNA"/>
</dbReference>
<comment type="caution">
    <text evidence="2">The sequence shown here is derived from an EMBL/GenBank/DDBJ whole genome shotgun (WGS) entry which is preliminary data.</text>
</comment>
<gene>
    <name evidence="2" type="ORF">LMG31841_02939</name>
</gene>
<keyword evidence="1" id="KW-0175">Coiled coil</keyword>
<evidence type="ECO:0000313" key="2">
    <source>
        <dbReference type="EMBL" id="CAG4900975.1"/>
    </source>
</evidence>
<dbReference type="AlphaFoldDB" id="A0A9N8RXZ2"/>
<protein>
    <submittedName>
        <fullName evidence="2">Uncharacterized protein</fullName>
    </submittedName>
</protein>
<name>A0A9N8RXZ2_9BURK</name>
<reference evidence="2" key="1">
    <citation type="submission" date="2021-04" db="EMBL/GenBank/DDBJ databases">
        <authorList>
            <person name="Vanwijnsberghe S."/>
        </authorList>
    </citation>
    <scope>NUCLEOTIDE SEQUENCE</scope>
    <source>
        <strain evidence="2">LMG 31841</strain>
    </source>
</reference>
<evidence type="ECO:0000313" key="3">
    <source>
        <dbReference type="Proteomes" id="UP000789704"/>
    </source>
</evidence>